<keyword evidence="2" id="KW-1185">Reference proteome</keyword>
<dbReference type="GeneID" id="65536694"/>
<evidence type="ECO:0000313" key="1">
    <source>
        <dbReference type="EMBL" id="ANU63579.1"/>
    </source>
</evidence>
<dbReference type="STRING" id="1796646.A4V02_07465"/>
<dbReference type="EMBL" id="CP015402">
    <property type="protein sequence ID" value="ANU63579.1"/>
    <property type="molecule type" value="Genomic_DNA"/>
</dbReference>
<proteinExistence type="predicted"/>
<sequence>MNFRQSLNDEEKDFVIKRCINHELFCFPKSFNIENIEENNLEEDVDGLGDGFAIAETLDCVRADIEEETQMEFQEFLQENGSSIAEQALYEYAETNAIVALDQNGNVIKEFYSFDEIATYFGVKRADNVKNVLVGRQKSAYGYVWKYRKDLNANG</sequence>
<reference evidence="2" key="1">
    <citation type="submission" date="2016-04" db="EMBL/GenBank/DDBJ databases">
        <title>Complete Genome Sequences of Twelve Strains of a Stable Defined Moderately Diverse Mouse Microbiota 2 (sDMDMm2).</title>
        <authorList>
            <person name="Uchimura Y."/>
            <person name="Wyss M."/>
            <person name="Brugiroux S."/>
            <person name="Limenitakis J.P."/>
            <person name="Stecher B."/>
            <person name="McCoy K.D."/>
            <person name="Macpherson A.J."/>
        </authorList>
    </citation>
    <scope>NUCLEOTIDE SEQUENCE [LARGE SCALE GENOMIC DNA]</scope>
    <source>
        <strain evidence="2">YL27</strain>
    </source>
</reference>
<dbReference type="KEGG" id="pary:A4V02_07465"/>
<dbReference type="Proteomes" id="UP000186351">
    <property type="component" value="Chromosome"/>
</dbReference>
<evidence type="ECO:0000313" key="2">
    <source>
        <dbReference type="Proteomes" id="UP000186351"/>
    </source>
</evidence>
<dbReference type="RefSeq" id="WP_068960889.1">
    <property type="nucleotide sequence ID" value="NZ_CAJTAP010000013.1"/>
</dbReference>
<dbReference type="OrthoDB" id="6631788at2"/>
<accession>A0A1B1S9W4</accession>
<organism evidence="1 2">
    <name type="scientific">Muribaculum intestinale</name>
    <dbReference type="NCBI Taxonomy" id="1796646"/>
    <lineage>
        <taxon>Bacteria</taxon>
        <taxon>Pseudomonadati</taxon>
        <taxon>Bacteroidota</taxon>
        <taxon>Bacteroidia</taxon>
        <taxon>Bacteroidales</taxon>
        <taxon>Muribaculaceae</taxon>
        <taxon>Muribaculum</taxon>
    </lineage>
</organism>
<name>A0A1B1S9W4_9BACT</name>
<dbReference type="AlphaFoldDB" id="A0A1B1S9W4"/>
<gene>
    <name evidence="1" type="ORF">A4V02_07465</name>
</gene>
<protein>
    <submittedName>
        <fullName evidence="1">Uncharacterized protein</fullName>
    </submittedName>
</protein>
<dbReference type="InterPro" id="IPR036388">
    <property type="entry name" value="WH-like_DNA-bd_sf"/>
</dbReference>
<accession>A0A1Z2XIS5</accession>
<dbReference type="Gene3D" id="1.10.10.10">
    <property type="entry name" value="Winged helix-like DNA-binding domain superfamily/Winged helix DNA-binding domain"/>
    <property type="match status" value="1"/>
</dbReference>